<keyword evidence="1 3" id="KW-0732">Signal</keyword>
<dbReference type="OrthoDB" id="9758406at2"/>
<evidence type="ECO:0000256" key="2">
    <source>
        <dbReference type="SAM" id="MobiDB-lite"/>
    </source>
</evidence>
<comment type="caution">
    <text evidence="5">The sequence shown here is derived from an EMBL/GenBank/DDBJ whole genome shotgun (WGS) entry which is preliminary data.</text>
</comment>
<dbReference type="InterPro" id="IPR036415">
    <property type="entry name" value="Lamin_tail_dom_sf"/>
</dbReference>
<dbReference type="RefSeq" id="WP_125425499.1">
    <property type="nucleotide sequence ID" value="NZ_RWIS01000001.1"/>
</dbReference>
<dbReference type="EMBL" id="RWIS01000001">
    <property type="protein sequence ID" value="RSK37147.1"/>
    <property type="molecule type" value="Genomic_DNA"/>
</dbReference>
<dbReference type="PROSITE" id="PS51841">
    <property type="entry name" value="LTD"/>
    <property type="match status" value="2"/>
</dbReference>
<organism evidence="5 6">
    <name type="scientific">Hymenobacter metallilatus</name>
    <dbReference type="NCBI Taxonomy" id="2493666"/>
    <lineage>
        <taxon>Bacteria</taxon>
        <taxon>Pseudomonadati</taxon>
        <taxon>Bacteroidota</taxon>
        <taxon>Cytophagia</taxon>
        <taxon>Cytophagales</taxon>
        <taxon>Hymenobacteraceae</taxon>
        <taxon>Hymenobacter</taxon>
    </lineage>
</organism>
<dbReference type="Gene3D" id="2.60.40.1220">
    <property type="match status" value="2"/>
</dbReference>
<dbReference type="InterPro" id="IPR001322">
    <property type="entry name" value="Lamin_tail_dom"/>
</dbReference>
<dbReference type="Pfam" id="PF00932">
    <property type="entry name" value="LTD"/>
    <property type="match status" value="2"/>
</dbReference>
<gene>
    <name evidence="5" type="ORF">EI290_00320</name>
</gene>
<name>A0A428JSM1_9BACT</name>
<feature type="signal peptide" evidence="3">
    <location>
        <begin position="1"/>
        <end position="19"/>
    </location>
</feature>
<reference evidence="5 6" key="1">
    <citation type="submission" date="2018-12" db="EMBL/GenBank/DDBJ databases">
        <authorList>
            <person name="Feng G."/>
            <person name="Zhu H."/>
        </authorList>
    </citation>
    <scope>NUCLEOTIDE SEQUENCE [LARGE SCALE GENOMIC DNA]</scope>
    <source>
        <strain evidence="5 6">9PBR-2</strain>
    </source>
</reference>
<feature type="chain" id="PRO_5019501583" description="LTD domain-containing protein" evidence="3">
    <location>
        <begin position="20"/>
        <end position="870"/>
    </location>
</feature>
<feature type="domain" description="LTD" evidence="4">
    <location>
        <begin position="579"/>
        <end position="710"/>
    </location>
</feature>
<accession>A0A428JSM1</accession>
<evidence type="ECO:0000256" key="3">
    <source>
        <dbReference type="SAM" id="SignalP"/>
    </source>
</evidence>
<feature type="domain" description="LTD" evidence="4">
    <location>
        <begin position="317"/>
        <end position="425"/>
    </location>
</feature>
<dbReference type="InterPro" id="IPR014755">
    <property type="entry name" value="Cu-Rt/internalin_Ig-like"/>
</dbReference>
<keyword evidence="6" id="KW-1185">Reference proteome</keyword>
<evidence type="ECO:0000313" key="5">
    <source>
        <dbReference type="EMBL" id="RSK37147.1"/>
    </source>
</evidence>
<protein>
    <recommendedName>
        <fullName evidence="4">LTD domain-containing protein</fullName>
    </recommendedName>
</protein>
<evidence type="ECO:0000256" key="1">
    <source>
        <dbReference type="ARBA" id="ARBA00022729"/>
    </source>
</evidence>
<feature type="region of interest" description="Disordered" evidence="2">
    <location>
        <begin position="461"/>
        <end position="493"/>
    </location>
</feature>
<dbReference type="SUPFAM" id="SSF74853">
    <property type="entry name" value="Lamin A/C globular tail domain"/>
    <property type="match status" value="1"/>
</dbReference>
<evidence type="ECO:0000259" key="4">
    <source>
        <dbReference type="PROSITE" id="PS51841"/>
    </source>
</evidence>
<evidence type="ECO:0000313" key="6">
    <source>
        <dbReference type="Proteomes" id="UP000280066"/>
    </source>
</evidence>
<dbReference type="Gene3D" id="2.60.40.4070">
    <property type="match status" value="1"/>
</dbReference>
<dbReference type="AlphaFoldDB" id="A0A428JSM1"/>
<proteinExistence type="predicted"/>
<dbReference type="Proteomes" id="UP000280066">
    <property type="component" value="Unassembled WGS sequence"/>
</dbReference>
<sequence length="870" mass="92188">MKRLLLPLLALTFAQPAAAQLTDTFADGNFTQNPTWTGDAASFQVNAALQLQTNGPAATGTELQLVTPCAASTGTTWEFWANLRLATSSGNYADVWLMADQPDLKASGTRGYFVRLGGTPDEVALFRKDATGSPVYVVNGQDGTLNSTTNNLVRVRVTRSTAGLWTLERDLAGTTTYISEGTATDATHQRSAYAGVYCTYSSTNNRAFFFDDFRVTDATAPLLLQASATSARQLSLTFNEAVAAAQPAASYRLSTGSPAVTAATRDAQDPAVVHLTLAADLPLGSITVEARNVADAFGNVAPGPLTAIFQNNGFAVPPTVNQLLITEIMADETPVVGLPASEFIEIHNPSATVVVDLGGVRLLKPGNTGNPAVFPVGAVLLPGEYAVVCGSTRTALFAAYGKVFGLTNFPSLSNAVDQLVLRGKDGRTLFEVSYADTWYRDTRKKDGGWTLEMLDTANPCAGSDNWRASDDPSGGTPGRANSVRSPNPDRTPPALLRALALNPTTVRLYFGEKLDSVTAANAALYTITPTTGILRAAPVGPDFRVVDLLLAAPLTANQPLTVTAQRAVDCAGNASGPATSATFALPVPVAAGDVVINEILFNPRTGGVDFVEVLNRSGKFLDMQGWQLGNQRPDNSVDAEPISSGPVLLPPGGLLALTTRPDIVQQHYPTSTDAAHLLQLPALPTFPDDAGTVVLFDSRGQLLDKYAYAATQHLKLLDNVDGVSLERIRATGPSEAGNFHSAAGSVGYATPGRPNSQQQPDVTGTGVLTLEPEIFTPDDDGQQDFTTLAYQLDQPGYAGSVTIYDAQGRLARRLIHNETLATQGTWQWDGLTDRGQKAGVGYYILHVELFRPSGGQKREYRKTVVVGARQ</sequence>